<keyword evidence="3" id="KW-1003">Cell membrane</keyword>
<feature type="transmembrane region" description="Helical" evidence="7">
    <location>
        <begin position="268"/>
        <end position="285"/>
    </location>
</feature>
<dbReference type="AlphaFoldDB" id="A0A369AA65"/>
<dbReference type="PANTHER" id="PTHR30106:SF2">
    <property type="entry name" value="UPF0324 INNER MEMBRANE PROTEIN YEIH"/>
    <property type="match status" value="1"/>
</dbReference>
<feature type="transmembrane region" description="Helical" evidence="7">
    <location>
        <begin position="113"/>
        <end position="132"/>
    </location>
</feature>
<dbReference type="InterPro" id="IPR018383">
    <property type="entry name" value="UPF0324_pro"/>
</dbReference>
<evidence type="ECO:0000256" key="3">
    <source>
        <dbReference type="ARBA" id="ARBA00022475"/>
    </source>
</evidence>
<dbReference type="PANTHER" id="PTHR30106">
    <property type="entry name" value="INNER MEMBRANE PROTEIN YEIH-RELATED"/>
    <property type="match status" value="1"/>
</dbReference>
<evidence type="ECO:0000256" key="6">
    <source>
        <dbReference type="ARBA" id="ARBA00023136"/>
    </source>
</evidence>
<feature type="transmembrane region" description="Helical" evidence="7">
    <location>
        <begin position="64"/>
        <end position="82"/>
    </location>
</feature>
<feature type="transmembrane region" description="Helical" evidence="7">
    <location>
        <begin position="177"/>
        <end position="197"/>
    </location>
</feature>
<evidence type="ECO:0000256" key="5">
    <source>
        <dbReference type="ARBA" id="ARBA00022989"/>
    </source>
</evidence>
<evidence type="ECO:0000256" key="1">
    <source>
        <dbReference type="ARBA" id="ARBA00004651"/>
    </source>
</evidence>
<comment type="subcellular location">
    <subcellularLocation>
        <location evidence="1">Cell membrane</location>
        <topology evidence="1">Multi-pass membrane protein</topology>
    </subcellularLocation>
</comment>
<dbReference type="EMBL" id="QPJS01000001">
    <property type="protein sequence ID" value="RCX05186.1"/>
    <property type="molecule type" value="Genomic_DNA"/>
</dbReference>
<sequence>MDKKFIVALIFGVIGVILSFVSKDITKLGLVGTGFFIGLIPALLFQNQIQKFTDSAALKKIEKFLFPIVVTLIGFEIKFIQITSAPAYMWFFIIAMMAFTILFSWLISGKNALGAFTGIGTAVCGNSAIAALGSFCRKKVNEAAISIGVINLLSVAALVVIPVLVNIFKLSEAQAGFLAGTGVQSMALAIASGSLLGEQAEIWATLTKLTRVALLSPALLLSIQLLKNERTEKGKFVIPNYIWFFVVAVVLANLQLLPTSLLEIIKSANNWLFAGLMVVVGLQLTRKSMTTSGIKALATGAAVWIFQLGLILSFLKIGGILT</sequence>
<gene>
    <name evidence="8" type="ORF">DES35_101469</name>
</gene>
<reference evidence="8 9" key="1">
    <citation type="submission" date="2018-07" db="EMBL/GenBank/DDBJ databases">
        <title>Genomic Encyclopedia of Type Strains, Phase IV (KMG-IV): sequencing the most valuable type-strain genomes for metagenomic binning, comparative biology and taxonomic classification.</title>
        <authorList>
            <person name="Goeker M."/>
        </authorList>
    </citation>
    <scope>NUCLEOTIDE SEQUENCE [LARGE SCALE GENOMIC DNA]</scope>
    <source>
        <strain evidence="8 9">DSM 21410</strain>
    </source>
</reference>
<dbReference type="GO" id="GO:0005886">
    <property type="term" value="C:plasma membrane"/>
    <property type="evidence" value="ECO:0007669"/>
    <property type="project" value="UniProtKB-SubCell"/>
</dbReference>
<feature type="transmembrane region" description="Helical" evidence="7">
    <location>
        <begin position="238"/>
        <end position="256"/>
    </location>
</feature>
<feature type="transmembrane region" description="Helical" evidence="7">
    <location>
        <begin position="297"/>
        <end position="321"/>
    </location>
</feature>
<comment type="caution">
    <text evidence="8">The sequence shown here is derived from an EMBL/GenBank/DDBJ whole genome shotgun (WGS) entry which is preliminary data.</text>
</comment>
<evidence type="ECO:0000256" key="7">
    <source>
        <dbReference type="SAM" id="Phobius"/>
    </source>
</evidence>
<keyword evidence="5 7" id="KW-1133">Transmembrane helix</keyword>
<organism evidence="8 9">
    <name type="scientific">Schleiferia thermophila</name>
    <dbReference type="NCBI Taxonomy" id="884107"/>
    <lineage>
        <taxon>Bacteria</taxon>
        <taxon>Pseudomonadati</taxon>
        <taxon>Bacteroidota</taxon>
        <taxon>Flavobacteriia</taxon>
        <taxon>Flavobacteriales</taxon>
        <taxon>Schleiferiaceae</taxon>
        <taxon>Schleiferia</taxon>
    </lineage>
</organism>
<evidence type="ECO:0000256" key="4">
    <source>
        <dbReference type="ARBA" id="ARBA00022692"/>
    </source>
</evidence>
<protein>
    <submittedName>
        <fullName evidence="8">Putative integral membrane protein (TIGR00698 family)</fullName>
    </submittedName>
</protein>
<feature type="transmembrane region" description="Helical" evidence="7">
    <location>
        <begin position="5"/>
        <end position="22"/>
    </location>
</feature>
<name>A0A369AA65_9FLAO</name>
<keyword evidence="6 7" id="KW-0472">Membrane</keyword>
<feature type="transmembrane region" description="Helical" evidence="7">
    <location>
        <begin position="28"/>
        <end position="44"/>
    </location>
</feature>
<accession>A0A369AA65</accession>
<dbReference type="RefSeq" id="WP_114365691.1">
    <property type="nucleotide sequence ID" value="NZ_BHZF01000001.1"/>
</dbReference>
<keyword evidence="9" id="KW-1185">Reference proteome</keyword>
<keyword evidence="4 7" id="KW-0812">Transmembrane</keyword>
<comment type="similarity">
    <text evidence="2">Belongs to the UPF0324 family.</text>
</comment>
<dbReference type="Pfam" id="PF03601">
    <property type="entry name" value="Cons_hypoth698"/>
    <property type="match status" value="1"/>
</dbReference>
<dbReference type="Proteomes" id="UP000253517">
    <property type="component" value="Unassembled WGS sequence"/>
</dbReference>
<proteinExistence type="inferred from homology"/>
<feature type="transmembrane region" description="Helical" evidence="7">
    <location>
        <begin position="88"/>
        <end position="106"/>
    </location>
</feature>
<evidence type="ECO:0000256" key="2">
    <source>
        <dbReference type="ARBA" id="ARBA00007977"/>
    </source>
</evidence>
<evidence type="ECO:0000313" key="8">
    <source>
        <dbReference type="EMBL" id="RCX05186.1"/>
    </source>
</evidence>
<feature type="transmembrane region" description="Helical" evidence="7">
    <location>
        <begin position="144"/>
        <end position="165"/>
    </location>
</feature>
<evidence type="ECO:0000313" key="9">
    <source>
        <dbReference type="Proteomes" id="UP000253517"/>
    </source>
</evidence>